<protein>
    <submittedName>
        <fullName evidence="2">Uncharacterized protein</fullName>
    </submittedName>
</protein>
<accession>A0A9X9LX98</accession>
<feature type="compositionally biased region" description="Basic and acidic residues" evidence="1">
    <location>
        <begin position="34"/>
        <end position="43"/>
    </location>
</feature>
<dbReference type="EMBL" id="CYRY02026160">
    <property type="protein sequence ID" value="VCW98630.1"/>
    <property type="molecule type" value="Genomic_DNA"/>
</dbReference>
<evidence type="ECO:0000313" key="2">
    <source>
        <dbReference type="EMBL" id="VCW98630.1"/>
    </source>
</evidence>
<sequence>MLFSGDMLSPLTKKKDKSKFIIKIPARCPLAELTSRRRQERESSQSTKVTGLRQHL</sequence>
<feature type="region of interest" description="Disordered" evidence="1">
    <location>
        <begin position="33"/>
        <end position="56"/>
    </location>
</feature>
<name>A0A9X9LX98_GULGU</name>
<keyword evidence="3" id="KW-1185">Reference proteome</keyword>
<evidence type="ECO:0000256" key="1">
    <source>
        <dbReference type="SAM" id="MobiDB-lite"/>
    </source>
</evidence>
<reference evidence="2 3" key="1">
    <citation type="submission" date="2018-10" db="EMBL/GenBank/DDBJ databases">
        <authorList>
            <person name="Ekblom R."/>
            <person name="Jareborg N."/>
        </authorList>
    </citation>
    <scope>NUCLEOTIDE SEQUENCE [LARGE SCALE GENOMIC DNA]</scope>
    <source>
        <tissue evidence="2">Muscle</tissue>
    </source>
</reference>
<dbReference type="Proteomes" id="UP000269945">
    <property type="component" value="Unassembled WGS sequence"/>
</dbReference>
<gene>
    <name evidence="2" type="ORF">BN2614_LOCUS2</name>
</gene>
<organism evidence="2 3">
    <name type="scientific">Gulo gulo</name>
    <name type="common">Wolverine</name>
    <name type="synonym">Gluton</name>
    <dbReference type="NCBI Taxonomy" id="48420"/>
    <lineage>
        <taxon>Eukaryota</taxon>
        <taxon>Metazoa</taxon>
        <taxon>Chordata</taxon>
        <taxon>Craniata</taxon>
        <taxon>Vertebrata</taxon>
        <taxon>Euteleostomi</taxon>
        <taxon>Mammalia</taxon>
        <taxon>Eutheria</taxon>
        <taxon>Laurasiatheria</taxon>
        <taxon>Carnivora</taxon>
        <taxon>Caniformia</taxon>
        <taxon>Musteloidea</taxon>
        <taxon>Mustelidae</taxon>
        <taxon>Guloninae</taxon>
        <taxon>Gulo</taxon>
    </lineage>
</organism>
<comment type="caution">
    <text evidence="2">The sequence shown here is derived from an EMBL/GenBank/DDBJ whole genome shotgun (WGS) entry which is preliminary data.</text>
</comment>
<proteinExistence type="predicted"/>
<dbReference type="AlphaFoldDB" id="A0A9X9LX98"/>
<evidence type="ECO:0000313" key="3">
    <source>
        <dbReference type="Proteomes" id="UP000269945"/>
    </source>
</evidence>